<feature type="domain" description="Peptidase S8/S53" evidence="6">
    <location>
        <begin position="209"/>
        <end position="448"/>
    </location>
</feature>
<dbReference type="AlphaFoldDB" id="A0A443YYY1"/>
<dbReference type="GO" id="GO:0004252">
    <property type="term" value="F:serine-type endopeptidase activity"/>
    <property type="evidence" value="ECO:0007669"/>
    <property type="project" value="UniProtKB-UniRule"/>
</dbReference>
<dbReference type="OrthoDB" id="5405281at2"/>
<evidence type="ECO:0000313" key="7">
    <source>
        <dbReference type="EMBL" id="RWU09335.1"/>
    </source>
</evidence>
<evidence type="ECO:0000259" key="6">
    <source>
        <dbReference type="Pfam" id="PF00082"/>
    </source>
</evidence>
<keyword evidence="2 5" id="KW-0645">Protease</keyword>
<dbReference type="PROSITE" id="PS00138">
    <property type="entry name" value="SUBTILASE_SER"/>
    <property type="match status" value="1"/>
</dbReference>
<dbReference type="Pfam" id="PF00082">
    <property type="entry name" value="Peptidase_S8"/>
    <property type="match status" value="1"/>
</dbReference>
<evidence type="ECO:0000256" key="3">
    <source>
        <dbReference type="ARBA" id="ARBA00022801"/>
    </source>
</evidence>
<evidence type="ECO:0000313" key="8">
    <source>
        <dbReference type="Proteomes" id="UP000288789"/>
    </source>
</evidence>
<dbReference type="PRINTS" id="PR00723">
    <property type="entry name" value="SUBTILISIN"/>
</dbReference>
<comment type="caution">
    <text evidence="7">The sequence shown here is derived from an EMBL/GenBank/DDBJ whole genome shotgun (WGS) entry which is preliminary data.</text>
</comment>
<dbReference type="CDD" id="cd05561">
    <property type="entry name" value="Peptidases_S8_4"/>
    <property type="match status" value="1"/>
</dbReference>
<name>A0A443YYY1_9GAMM</name>
<sequence length="453" mass="48880">MTIKLAQNVTPRLLQLALLTLVLPTIGYAQVIDNTIQPALQDIQRTTQTVRDEVQNRVQQRVQDQVPESAQRLTQGINTTAVTVLPDVTERLAVLDSNQQELFTEVTLANGNRVLEREWLIAASAEAEQALQQIDAQVLAKQTLGALDVTVLRFKVPAELNDEALLRSKFSKAAAASLVRHFVYDAQSNDSGTSSVKFAQRQWCETPLTIGMIDTAIDTSHPAFAQQAIVQKSFLQADVAQPTAHGTAVAGLLIGTHEDYVSLVPNAKLYSAAIFHRHNAMQQGAALLPLLEAMNWLTEQHVKVINLSLTGPANALLEQAVKRVSERNVLLVAAVGNNGPAAPANYPAAYDDVIAVTAADAQGQIYRWANQGDYVEFTARGVQVSTARRDGNVGYETGTSMAAPVVAAAAACLWFEQSTATATEVRDLLQQRVVDLGGKGRDSVFGFGLLAPN</sequence>
<dbReference type="Proteomes" id="UP000288789">
    <property type="component" value="Unassembled WGS sequence"/>
</dbReference>
<keyword evidence="4 5" id="KW-0720">Serine protease</keyword>
<reference evidence="7 8" key="1">
    <citation type="submission" date="2018-12" db="EMBL/GenBank/DDBJ databases">
        <authorList>
            <person name="Li A."/>
            <person name="Zhang M."/>
            <person name="Zhu H."/>
        </authorList>
    </citation>
    <scope>NUCLEOTIDE SEQUENCE [LARGE SCALE GENOMIC DNA]</scope>
    <source>
        <strain evidence="7 8">R04H25</strain>
    </source>
</reference>
<dbReference type="PANTHER" id="PTHR43806">
    <property type="entry name" value="PEPTIDASE S8"/>
    <property type="match status" value="1"/>
</dbReference>
<feature type="active site" description="Charge relay system" evidence="5">
    <location>
        <position position="400"/>
    </location>
</feature>
<organism evidence="7 8">
    <name type="scientific">Pseudidiomarina gelatinasegens</name>
    <dbReference type="NCBI Taxonomy" id="2487740"/>
    <lineage>
        <taxon>Bacteria</taxon>
        <taxon>Pseudomonadati</taxon>
        <taxon>Pseudomonadota</taxon>
        <taxon>Gammaproteobacteria</taxon>
        <taxon>Alteromonadales</taxon>
        <taxon>Idiomarinaceae</taxon>
        <taxon>Pseudidiomarina</taxon>
    </lineage>
</organism>
<dbReference type="PROSITE" id="PS51892">
    <property type="entry name" value="SUBTILASE"/>
    <property type="match status" value="1"/>
</dbReference>
<evidence type="ECO:0000256" key="4">
    <source>
        <dbReference type="ARBA" id="ARBA00022825"/>
    </source>
</evidence>
<dbReference type="InterPro" id="IPR050131">
    <property type="entry name" value="Peptidase_S8_subtilisin-like"/>
</dbReference>
<dbReference type="InterPro" id="IPR015500">
    <property type="entry name" value="Peptidase_S8_subtilisin-rel"/>
</dbReference>
<dbReference type="Gene3D" id="3.40.50.200">
    <property type="entry name" value="Peptidase S8/S53 domain"/>
    <property type="match status" value="1"/>
</dbReference>
<keyword evidence="3 5" id="KW-0378">Hydrolase</keyword>
<dbReference type="InterPro" id="IPR000209">
    <property type="entry name" value="Peptidase_S8/S53_dom"/>
</dbReference>
<accession>A0A443YYY1</accession>
<dbReference type="InterPro" id="IPR023828">
    <property type="entry name" value="Peptidase_S8_Ser-AS"/>
</dbReference>
<dbReference type="RefSeq" id="WP_128352673.1">
    <property type="nucleotide sequence ID" value="NZ_RSFE01000006.1"/>
</dbReference>
<protein>
    <submittedName>
        <fullName evidence="7">Protease</fullName>
    </submittedName>
</protein>
<comment type="similarity">
    <text evidence="1 5">Belongs to the peptidase S8 family.</text>
</comment>
<proteinExistence type="inferred from homology"/>
<feature type="active site" description="Charge relay system" evidence="5">
    <location>
        <position position="245"/>
    </location>
</feature>
<evidence type="ECO:0000256" key="5">
    <source>
        <dbReference type="PROSITE-ProRule" id="PRU01240"/>
    </source>
</evidence>
<evidence type="ECO:0000256" key="2">
    <source>
        <dbReference type="ARBA" id="ARBA00022670"/>
    </source>
</evidence>
<dbReference type="GO" id="GO:0006508">
    <property type="term" value="P:proteolysis"/>
    <property type="evidence" value="ECO:0007669"/>
    <property type="project" value="UniProtKB-KW"/>
</dbReference>
<dbReference type="PANTHER" id="PTHR43806:SF11">
    <property type="entry name" value="CEREVISIN-RELATED"/>
    <property type="match status" value="1"/>
</dbReference>
<dbReference type="SUPFAM" id="SSF52743">
    <property type="entry name" value="Subtilisin-like"/>
    <property type="match status" value="1"/>
</dbReference>
<evidence type="ECO:0000256" key="1">
    <source>
        <dbReference type="ARBA" id="ARBA00011073"/>
    </source>
</evidence>
<feature type="active site" description="Charge relay system" evidence="5">
    <location>
        <position position="214"/>
    </location>
</feature>
<dbReference type="EMBL" id="RSFE01000006">
    <property type="protein sequence ID" value="RWU09335.1"/>
    <property type="molecule type" value="Genomic_DNA"/>
</dbReference>
<keyword evidence="8" id="KW-1185">Reference proteome</keyword>
<dbReference type="InterPro" id="IPR036852">
    <property type="entry name" value="Peptidase_S8/S53_dom_sf"/>
</dbReference>
<gene>
    <name evidence="7" type="ORF">EGC76_09065</name>
</gene>